<evidence type="ECO:0000313" key="15">
    <source>
        <dbReference type="Proteomes" id="UP000252519"/>
    </source>
</evidence>
<evidence type="ECO:0000256" key="4">
    <source>
        <dbReference type="ARBA" id="ARBA00006958"/>
    </source>
</evidence>
<dbReference type="PRINTS" id="PR02086">
    <property type="entry name" value="PUTNUCHARBI1"/>
</dbReference>
<evidence type="ECO:0000256" key="11">
    <source>
        <dbReference type="ARBA" id="ARBA00030126"/>
    </source>
</evidence>
<evidence type="ECO:0000256" key="10">
    <source>
        <dbReference type="ARBA" id="ARBA00023242"/>
    </source>
</evidence>
<dbReference type="InterPro" id="IPR045249">
    <property type="entry name" value="HARBI1-like"/>
</dbReference>
<keyword evidence="8" id="KW-0479">Metal-binding</keyword>
<comment type="caution">
    <text evidence="14">The sequence shown here is derived from an EMBL/GenBank/DDBJ whole genome shotgun (WGS) entry which is preliminary data.</text>
</comment>
<comment type="subcellular location">
    <subcellularLocation>
        <location evidence="3">Cytoplasm</location>
    </subcellularLocation>
    <subcellularLocation>
        <location evidence="2">Nucleus</location>
    </subcellularLocation>
</comment>
<dbReference type="GO" id="GO:0016787">
    <property type="term" value="F:hydrolase activity"/>
    <property type="evidence" value="ECO:0007669"/>
    <property type="project" value="UniProtKB-KW"/>
</dbReference>
<evidence type="ECO:0000313" key="14">
    <source>
        <dbReference type="EMBL" id="RCN50650.1"/>
    </source>
</evidence>
<dbReference type="PANTHER" id="PTHR22930">
    <property type="match status" value="1"/>
</dbReference>
<evidence type="ECO:0000256" key="8">
    <source>
        <dbReference type="ARBA" id="ARBA00022723"/>
    </source>
</evidence>
<organism evidence="14 15">
    <name type="scientific">Ancylostoma caninum</name>
    <name type="common">Dog hookworm</name>
    <dbReference type="NCBI Taxonomy" id="29170"/>
    <lineage>
        <taxon>Eukaryota</taxon>
        <taxon>Metazoa</taxon>
        <taxon>Ecdysozoa</taxon>
        <taxon>Nematoda</taxon>
        <taxon>Chromadorea</taxon>
        <taxon>Rhabditida</taxon>
        <taxon>Rhabditina</taxon>
        <taxon>Rhabditomorpha</taxon>
        <taxon>Strongyloidea</taxon>
        <taxon>Ancylostomatidae</taxon>
        <taxon>Ancylostomatinae</taxon>
        <taxon>Ancylostoma</taxon>
    </lineage>
</organism>
<protein>
    <recommendedName>
        <fullName evidence="5">Putative nuclease HARBI1</fullName>
    </recommendedName>
    <alternativeName>
        <fullName evidence="11">Harbinger transposase-derived nuclease</fullName>
    </alternativeName>
</protein>
<dbReference type="Pfam" id="PF13359">
    <property type="entry name" value="DDE_Tnp_4"/>
    <property type="match status" value="1"/>
</dbReference>
<evidence type="ECO:0000256" key="9">
    <source>
        <dbReference type="ARBA" id="ARBA00022801"/>
    </source>
</evidence>
<dbReference type="EMBL" id="JOJR01000021">
    <property type="protein sequence ID" value="RCN50650.1"/>
    <property type="molecule type" value="Genomic_DNA"/>
</dbReference>
<proteinExistence type="inferred from homology"/>
<keyword evidence="10" id="KW-0539">Nucleus</keyword>
<evidence type="ECO:0000256" key="7">
    <source>
        <dbReference type="ARBA" id="ARBA00022722"/>
    </source>
</evidence>
<gene>
    <name evidence="14" type="ORF">ANCCAN_03263</name>
</gene>
<evidence type="ECO:0000256" key="5">
    <source>
        <dbReference type="ARBA" id="ARBA00015519"/>
    </source>
</evidence>
<comment type="similarity">
    <text evidence="4">Belongs to the HARBI1 family.</text>
</comment>
<dbReference type="GO" id="GO:0004518">
    <property type="term" value="F:nuclease activity"/>
    <property type="evidence" value="ECO:0007669"/>
    <property type="project" value="UniProtKB-KW"/>
</dbReference>
<keyword evidence="15" id="KW-1185">Reference proteome</keyword>
<dbReference type="STRING" id="29170.A0A368H5R2"/>
<comment type="function">
    <text evidence="12">Transposase-derived protein that may have nuclease activity. Does not have transposase activity.</text>
</comment>
<keyword evidence="6" id="KW-0963">Cytoplasm</keyword>
<evidence type="ECO:0000256" key="1">
    <source>
        <dbReference type="ARBA" id="ARBA00001968"/>
    </source>
</evidence>
<dbReference type="GO" id="GO:0005634">
    <property type="term" value="C:nucleus"/>
    <property type="evidence" value="ECO:0007669"/>
    <property type="project" value="UniProtKB-SubCell"/>
</dbReference>
<evidence type="ECO:0000256" key="6">
    <source>
        <dbReference type="ARBA" id="ARBA00022490"/>
    </source>
</evidence>
<dbReference type="InterPro" id="IPR026103">
    <property type="entry name" value="HARBI1_animal"/>
</dbReference>
<dbReference type="Proteomes" id="UP000252519">
    <property type="component" value="Unassembled WGS sequence"/>
</dbReference>
<feature type="domain" description="DDE Tnp4" evidence="13">
    <location>
        <begin position="91"/>
        <end position="173"/>
    </location>
</feature>
<evidence type="ECO:0000256" key="3">
    <source>
        <dbReference type="ARBA" id="ARBA00004496"/>
    </source>
</evidence>
<reference evidence="14 15" key="1">
    <citation type="submission" date="2014-10" db="EMBL/GenBank/DDBJ databases">
        <title>Draft genome of the hookworm Ancylostoma caninum.</title>
        <authorList>
            <person name="Mitreva M."/>
        </authorList>
    </citation>
    <scope>NUCLEOTIDE SEQUENCE [LARGE SCALE GENOMIC DNA]</scope>
    <source>
        <strain evidence="14 15">Baltimore</strain>
    </source>
</reference>
<dbReference type="AlphaFoldDB" id="A0A368H5R2"/>
<dbReference type="InterPro" id="IPR027806">
    <property type="entry name" value="HARBI1_dom"/>
</dbReference>
<evidence type="ECO:0000256" key="2">
    <source>
        <dbReference type="ARBA" id="ARBA00004123"/>
    </source>
</evidence>
<dbReference type="GO" id="GO:0005737">
    <property type="term" value="C:cytoplasm"/>
    <property type="evidence" value="ECO:0007669"/>
    <property type="project" value="UniProtKB-SubCell"/>
</dbReference>
<sequence length="177" mass="20064">MASDTRQRVQGDIMHVSQSTTCRVFAAVLNAIMANLDKFISWPSTQEEERIKTRFYQLTGIPGVIGCLDGTHVEIQAPSRSEHSFLNRKGWHSLNVFKESDFYRDLRLGRRRGVLLADSAYQAETFVLKPILSNERSDAETRYTNALCKGRVIIEDAIGALKNQFEILGGCLRWVQV</sequence>
<name>A0A368H5R2_ANCCA</name>
<dbReference type="PANTHER" id="PTHR22930:SF85">
    <property type="entry name" value="GH03217P-RELATED"/>
    <property type="match status" value="1"/>
</dbReference>
<comment type="cofactor">
    <cofactor evidence="1">
        <name>a divalent metal cation</name>
        <dbReference type="ChEBI" id="CHEBI:60240"/>
    </cofactor>
</comment>
<dbReference type="OrthoDB" id="5863278at2759"/>
<evidence type="ECO:0000256" key="12">
    <source>
        <dbReference type="ARBA" id="ARBA00045850"/>
    </source>
</evidence>
<dbReference type="GO" id="GO:0046872">
    <property type="term" value="F:metal ion binding"/>
    <property type="evidence" value="ECO:0007669"/>
    <property type="project" value="UniProtKB-KW"/>
</dbReference>
<evidence type="ECO:0000259" key="13">
    <source>
        <dbReference type="Pfam" id="PF13359"/>
    </source>
</evidence>
<keyword evidence="9" id="KW-0378">Hydrolase</keyword>
<keyword evidence="7" id="KW-0540">Nuclease</keyword>
<accession>A0A368H5R2</accession>